<reference evidence="4 5" key="1">
    <citation type="journal article" date="2015" name="Genome Announc.">
        <title>Draft Genome of the Euendolithic (true boring) Cyanobacterium Mastigocoleus testarum strain BC008.</title>
        <authorList>
            <person name="Guida B.S."/>
            <person name="Garcia-Pichel F."/>
        </authorList>
    </citation>
    <scope>NUCLEOTIDE SEQUENCE [LARGE SCALE GENOMIC DNA]</scope>
    <source>
        <strain evidence="4 5">BC008</strain>
    </source>
</reference>
<organism evidence="4 5">
    <name type="scientific">Mastigocoleus testarum BC008</name>
    <dbReference type="NCBI Taxonomy" id="371196"/>
    <lineage>
        <taxon>Bacteria</taxon>
        <taxon>Bacillati</taxon>
        <taxon>Cyanobacteriota</taxon>
        <taxon>Cyanophyceae</taxon>
        <taxon>Nostocales</taxon>
        <taxon>Hapalosiphonaceae</taxon>
        <taxon>Mastigocoleus</taxon>
    </lineage>
</organism>
<dbReference type="SMART" id="SM00823">
    <property type="entry name" value="PKS_PP"/>
    <property type="match status" value="1"/>
</dbReference>
<dbReference type="SUPFAM" id="SSF51735">
    <property type="entry name" value="NAD(P)-binding Rossmann-fold domains"/>
    <property type="match status" value="1"/>
</dbReference>
<comment type="caution">
    <text evidence="4">The sequence shown here is derived from an EMBL/GenBank/DDBJ whole genome shotgun (WGS) entry which is preliminary data.</text>
</comment>
<dbReference type="Pfam" id="PF00550">
    <property type="entry name" value="PP-binding"/>
    <property type="match status" value="1"/>
</dbReference>
<dbReference type="Proteomes" id="UP000053372">
    <property type="component" value="Unassembled WGS sequence"/>
</dbReference>
<dbReference type="InterPro" id="IPR013120">
    <property type="entry name" value="FAR_NAD-bd"/>
</dbReference>
<gene>
    <name evidence="4" type="ORF">BC008_17600</name>
</gene>
<accession>A0A0V7ZIY2</accession>
<proteinExistence type="predicted"/>
<dbReference type="InterPro" id="IPR020806">
    <property type="entry name" value="PKS_PP-bd"/>
</dbReference>
<dbReference type="AlphaFoldDB" id="A0A0V7ZIY2"/>
<dbReference type="PROSITE" id="PS50075">
    <property type="entry name" value="CARRIER"/>
    <property type="match status" value="1"/>
</dbReference>
<keyword evidence="5" id="KW-1185">Reference proteome</keyword>
<dbReference type="CDD" id="cd05235">
    <property type="entry name" value="SDR_e1"/>
    <property type="match status" value="1"/>
</dbReference>
<dbReference type="InterPro" id="IPR009081">
    <property type="entry name" value="PP-bd_ACP"/>
</dbReference>
<evidence type="ECO:0000256" key="1">
    <source>
        <dbReference type="ARBA" id="ARBA00022450"/>
    </source>
</evidence>
<dbReference type="SUPFAM" id="SSF47336">
    <property type="entry name" value="ACP-like"/>
    <property type="match status" value="1"/>
</dbReference>
<evidence type="ECO:0000256" key="2">
    <source>
        <dbReference type="ARBA" id="ARBA00022553"/>
    </source>
</evidence>
<keyword evidence="1" id="KW-0596">Phosphopantetheine</keyword>
<dbReference type="SMART" id="SM01294">
    <property type="entry name" value="PKS_PP_betabranch"/>
    <property type="match status" value="1"/>
</dbReference>
<dbReference type="Pfam" id="PF07993">
    <property type="entry name" value="NAD_binding_4"/>
    <property type="match status" value="1"/>
</dbReference>
<dbReference type="Gene3D" id="3.40.50.720">
    <property type="entry name" value="NAD(P)-binding Rossmann-like Domain"/>
    <property type="match status" value="1"/>
</dbReference>
<dbReference type="PANTHER" id="PTHR44845:SF6">
    <property type="entry name" value="BETA-ALANINE-ACTIVATING ENZYME"/>
    <property type="match status" value="1"/>
</dbReference>
<feature type="domain" description="Carrier" evidence="3">
    <location>
        <begin position="10"/>
        <end position="87"/>
    </location>
</feature>
<sequence length="510" mass="56848">MTSDISQTLNTAEEIQDWMTSKLAEILKVSPEEIDIQQSLEDYGLDSANAMVLVTQTEKKLGLQLSPTLLWHYPNIESLSQRLAEEIEVSDKDNSQTVENNHTSPFANSKSVPNLAAEAVLDESIYPASKSFHFTANPENVFLTGGTGFLGAFLIYQLLQETDADIYCLVRAADLEEARNKLKNKLKQYAIWHEEYSPRIIPVLGDLSQPLLGISKEAFEMLAANMDAVYHSGAQLNYVYPYSALKAANVLGTQEVLRLGCLIKVKPVHYVSSVAIFESPTYAGQVVKENDEFEHWEGIFLGYSQTKWVAEKLVKIAGERGLPVTIHRPPLISGDSRTGVCNPDDFINLALKGCIQMGVFPDVDYMLDASPVDYVSKAIVHLSRQKESLGQAFHLQHPEPVPFTTLVDWLKSLGFPIAVIPYERWQTMLVENLSSPDNPLYTLRPFLLERWTEEGLTIPDLYLQANRPIVSTEATVDALAPGNVVCPPIDSQLFMAYSTYLIQNGFLEVG</sequence>
<dbReference type="InterPro" id="IPR036291">
    <property type="entry name" value="NAD(P)-bd_dom_sf"/>
</dbReference>
<evidence type="ECO:0000259" key="3">
    <source>
        <dbReference type="PROSITE" id="PS50075"/>
    </source>
</evidence>
<dbReference type="PANTHER" id="PTHR44845">
    <property type="entry name" value="CARRIER DOMAIN-CONTAINING PROTEIN"/>
    <property type="match status" value="1"/>
</dbReference>
<evidence type="ECO:0000313" key="4">
    <source>
        <dbReference type="EMBL" id="KST64450.1"/>
    </source>
</evidence>
<dbReference type="GO" id="GO:0031177">
    <property type="term" value="F:phosphopantetheine binding"/>
    <property type="evidence" value="ECO:0007669"/>
    <property type="project" value="InterPro"/>
</dbReference>
<dbReference type="EMBL" id="LMTZ01000122">
    <property type="protein sequence ID" value="KST64450.1"/>
    <property type="molecule type" value="Genomic_DNA"/>
</dbReference>
<dbReference type="OrthoDB" id="9807212at2"/>
<keyword evidence="2" id="KW-0597">Phosphoprotein</keyword>
<evidence type="ECO:0000313" key="5">
    <source>
        <dbReference type="Proteomes" id="UP000053372"/>
    </source>
</evidence>
<dbReference type="InterPro" id="IPR010080">
    <property type="entry name" value="Thioester_reductase-like_dom"/>
</dbReference>
<dbReference type="NCBIfam" id="TIGR01746">
    <property type="entry name" value="Thioester-redct"/>
    <property type="match status" value="1"/>
</dbReference>
<dbReference type="Gene3D" id="1.10.1200.10">
    <property type="entry name" value="ACP-like"/>
    <property type="match status" value="1"/>
</dbReference>
<protein>
    <submittedName>
        <fullName evidence="4">Polyketide synthase</fullName>
    </submittedName>
</protein>
<dbReference type="InterPro" id="IPR036736">
    <property type="entry name" value="ACP-like_sf"/>
</dbReference>
<name>A0A0V7ZIY2_9CYAN</name>